<dbReference type="Pfam" id="PF00012">
    <property type="entry name" value="HSP70"/>
    <property type="match status" value="1"/>
</dbReference>
<dbReference type="InterPro" id="IPR013126">
    <property type="entry name" value="Hsp_70_fam"/>
</dbReference>
<reference evidence="6 7" key="1">
    <citation type="submission" date="2016-07" db="EMBL/GenBank/DDBJ databases">
        <title>Pervasive Adenine N6-methylation of Active Genes in Fungi.</title>
        <authorList>
            <consortium name="DOE Joint Genome Institute"/>
            <person name="Mondo S.J."/>
            <person name="Dannebaum R.O."/>
            <person name="Kuo R.C."/>
            <person name="Labutti K."/>
            <person name="Haridas S."/>
            <person name="Kuo A."/>
            <person name="Salamov A."/>
            <person name="Ahrendt S.R."/>
            <person name="Lipzen A."/>
            <person name="Sullivan W."/>
            <person name="Andreopoulos W.B."/>
            <person name="Clum A."/>
            <person name="Lindquist E."/>
            <person name="Daum C."/>
            <person name="Ramamoorthy G.K."/>
            <person name="Gryganskyi A."/>
            <person name="Culley D."/>
            <person name="Magnuson J.K."/>
            <person name="James T.Y."/>
            <person name="O'Malley M.A."/>
            <person name="Stajich J.E."/>
            <person name="Spatafora J.W."/>
            <person name="Visel A."/>
            <person name="Grigoriev I.V."/>
        </authorList>
    </citation>
    <scope>NUCLEOTIDE SEQUENCE [LARGE SCALE GENOMIC DNA]</scope>
    <source>
        <strain evidence="6 7">NRRL 1336</strain>
    </source>
</reference>
<dbReference type="CDD" id="cd24028">
    <property type="entry name" value="ASKHA_NBD_HSP70_HSPA1-like"/>
    <property type="match status" value="1"/>
</dbReference>
<dbReference type="GO" id="GO:0005524">
    <property type="term" value="F:ATP binding"/>
    <property type="evidence" value="ECO:0007669"/>
    <property type="project" value="UniProtKB-KW"/>
</dbReference>
<evidence type="ECO:0000313" key="7">
    <source>
        <dbReference type="Proteomes" id="UP000193560"/>
    </source>
</evidence>
<dbReference type="FunFam" id="3.30.420.40:FF:000046">
    <property type="entry name" value="Chaperone protein HscA"/>
    <property type="match status" value="1"/>
</dbReference>
<dbReference type="FunFam" id="3.90.640.10:FF:000010">
    <property type="entry name" value="heat shock 70 kDa protein 14"/>
    <property type="match status" value="1"/>
</dbReference>
<dbReference type="PROSITE" id="PS01036">
    <property type="entry name" value="HSP70_3"/>
    <property type="match status" value="1"/>
</dbReference>
<evidence type="ECO:0000256" key="1">
    <source>
        <dbReference type="ARBA" id="ARBA00007381"/>
    </source>
</evidence>
<dbReference type="Gene3D" id="1.20.1270.10">
    <property type="match status" value="1"/>
</dbReference>
<evidence type="ECO:0000256" key="4">
    <source>
        <dbReference type="ARBA" id="ARBA00023186"/>
    </source>
</evidence>
<evidence type="ECO:0000313" key="6">
    <source>
        <dbReference type="EMBL" id="ORZ08098.1"/>
    </source>
</evidence>
<dbReference type="InterPro" id="IPR029048">
    <property type="entry name" value="HSP70_C_sf"/>
</dbReference>
<dbReference type="PROSITE" id="PS00297">
    <property type="entry name" value="HSP70_1"/>
    <property type="match status" value="1"/>
</dbReference>
<comment type="caution">
    <text evidence="6">The sequence shown here is derived from an EMBL/GenBank/DDBJ whole genome shotgun (WGS) entry which is preliminary data.</text>
</comment>
<keyword evidence="4" id="KW-0143">Chaperone</keyword>
<evidence type="ECO:0000256" key="5">
    <source>
        <dbReference type="RuleBase" id="RU003322"/>
    </source>
</evidence>
<dbReference type="Gene3D" id="3.30.30.30">
    <property type="match status" value="1"/>
</dbReference>
<evidence type="ECO:0000256" key="2">
    <source>
        <dbReference type="ARBA" id="ARBA00022741"/>
    </source>
</evidence>
<dbReference type="InterPro" id="IPR029047">
    <property type="entry name" value="HSP70_peptide-bd_sf"/>
</dbReference>
<name>A0A1X2I2N8_9FUNG</name>
<dbReference type="AlphaFoldDB" id="A0A1X2I2N8"/>
<sequence length="622" mass="69347">MAKENAIGIDLGTTYSCVAVWENGRAEVIINSVGGRTTPSCVAFTKTERLIGNAAAVELARHPKSTIHNIKRMMGRAYNDPLVQENKENGMWPFMVVNKNGSPVVRVTMEQQHQQQQQQQQEFSPEEISAMILGYLKTTAEEYLQQRPVENCVITVPAYFNHVQRTATTDAAIIAGLHVLETLNEPTAAALAYGVDYQHRNKGKTNNHVLIFDFGGGTFDVSVLKIGPDGIAVQATGGDSKLGGEDINQNMVAHFMQQIQHHHDVDISSNPKSVQRLRDACERVKRTLSSAMQTNFDLINFFGNDKDLTMELTRATFDYINKSTFEKTLSITKSTLLDAAMDKSEINDILLVGGSSRIPKIRQLIQDYFGKAPNQSVNPDEVVACGAAIQASILINIGDPIDLETRLVLHEVTPLSLGVRIIGDAMCTQIKRNTPIPTKTTQRYRTTSDNQVSIQFDIYQGEREQASENTLVGSVTLDGFHPSRRGRSMADVTFEINASGLLTIQLKNLDTQTTNEIAINNTQNLSKKQVKTMIETAAIFKARDDLFRKNRDARFALEAYAYKVRDFAMDELMETSTSKQGLIRATTKVMDWVQSHPNEAKAEYEGRKRNLEQVVKTYHINI</sequence>
<dbReference type="Gene3D" id="2.60.34.10">
    <property type="entry name" value="Substrate Binding Domain Of DNAk, Chain A, domain 1"/>
    <property type="match status" value="1"/>
</dbReference>
<dbReference type="EMBL" id="MCGE01000032">
    <property type="protein sequence ID" value="ORZ08098.1"/>
    <property type="molecule type" value="Genomic_DNA"/>
</dbReference>
<proteinExistence type="inferred from homology"/>
<dbReference type="FunFam" id="3.30.30.30:FF:000003">
    <property type="entry name" value="Heat shock protein 9"/>
    <property type="match status" value="1"/>
</dbReference>
<keyword evidence="3 5" id="KW-0067">ATP-binding</keyword>
<dbReference type="PRINTS" id="PR00301">
    <property type="entry name" value="HEATSHOCK70"/>
</dbReference>
<keyword evidence="2 5" id="KW-0547">Nucleotide-binding</keyword>
<dbReference type="SUPFAM" id="SSF53067">
    <property type="entry name" value="Actin-like ATPase domain"/>
    <property type="match status" value="2"/>
</dbReference>
<evidence type="ECO:0000256" key="3">
    <source>
        <dbReference type="ARBA" id="ARBA00022840"/>
    </source>
</evidence>
<dbReference type="PANTHER" id="PTHR19375">
    <property type="entry name" value="HEAT SHOCK PROTEIN 70KDA"/>
    <property type="match status" value="1"/>
</dbReference>
<dbReference type="Gene3D" id="3.90.640.10">
    <property type="entry name" value="Actin, Chain A, domain 4"/>
    <property type="match status" value="1"/>
</dbReference>
<dbReference type="Gene3D" id="3.30.420.40">
    <property type="match status" value="2"/>
</dbReference>
<comment type="similarity">
    <text evidence="1 5">Belongs to the heat shock protein 70 family.</text>
</comment>
<accession>A0A1X2I2N8</accession>
<dbReference type="SUPFAM" id="SSF100934">
    <property type="entry name" value="Heat shock protein 70kD (HSP70), C-terminal subdomain"/>
    <property type="match status" value="1"/>
</dbReference>
<dbReference type="InterPro" id="IPR043129">
    <property type="entry name" value="ATPase_NBD"/>
</dbReference>
<organism evidence="6 7">
    <name type="scientific">Absidia repens</name>
    <dbReference type="NCBI Taxonomy" id="90262"/>
    <lineage>
        <taxon>Eukaryota</taxon>
        <taxon>Fungi</taxon>
        <taxon>Fungi incertae sedis</taxon>
        <taxon>Mucoromycota</taxon>
        <taxon>Mucoromycotina</taxon>
        <taxon>Mucoromycetes</taxon>
        <taxon>Mucorales</taxon>
        <taxon>Cunninghamellaceae</taxon>
        <taxon>Absidia</taxon>
    </lineage>
</organism>
<protein>
    <submittedName>
        <fullName evidence="6">Stress protein HSP70-2</fullName>
    </submittedName>
</protein>
<dbReference type="InterPro" id="IPR018181">
    <property type="entry name" value="Heat_shock_70_CS"/>
</dbReference>
<gene>
    <name evidence="6" type="ORF">BCR42DRAFT_359984</name>
</gene>
<dbReference type="STRING" id="90262.A0A1X2I2N8"/>
<dbReference type="SUPFAM" id="SSF100920">
    <property type="entry name" value="Heat shock protein 70kD (HSP70), peptide-binding domain"/>
    <property type="match status" value="1"/>
</dbReference>
<dbReference type="PROSITE" id="PS00329">
    <property type="entry name" value="HSP70_2"/>
    <property type="match status" value="1"/>
</dbReference>
<dbReference type="GO" id="GO:0140662">
    <property type="term" value="F:ATP-dependent protein folding chaperone"/>
    <property type="evidence" value="ECO:0007669"/>
    <property type="project" value="InterPro"/>
</dbReference>
<dbReference type="OrthoDB" id="2280436at2759"/>
<keyword evidence="7" id="KW-1185">Reference proteome</keyword>
<dbReference type="Proteomes" id="UP000193560">
    <property type="component" value="Unassembled WGS sequence"/>
</dbReference>